<reference evidence="2 3" key="1">
    <citation type="journal article" date="2011" name="J. Bacteriol.">
        <title>Complete genome sequence of Polymorphum gilvum SL003B-26A1T, a crude oil-degrading bacterium from oil-polluted saline soil.</title>
        <authorList>
            <person name="Li S.G."/>
            <person name="Tang Y.Q."/>
            <person name="Nie Y."/>
            <person name="Cai M."/>
            <person name="Wu X.L."/>
        </authorList>
    </citation>
    <scope>NUCLEOTIDE SEQUENCE [LARGE SCALE GENOMIC DNA]</scope>
    <source>
        <strain evidence="3">LMG 25793 / CGMCC 1.9160 / SL003B-26A1</strain>
    </source>
</reference>
<sequence>MPMSLSTTMLKPPRTAGPDGKPRRIGVELEFAAISARDGARLVQALYGGSIAEEDPHRFFVRDTALGAFVCELDSQYVHAAPGENDATAAAGDPAKEFLFRFRAGFRKVLGDLSAYLVPCEIVCPPVSLDRLPEIETLVAALRDAGAESTRSSPLYAFAAQLNPEIASADADYLTAMLKAYLLLSDWLRAAIDLHATRRIAPFADPFPRAYAMKVVAPDYKPDLGTLMDDYLAANPTRNRELDLMPLFAWLDAERVQRAVHDPLIKARPTFHYRLPDSRLGEPDWGILLEWNRWCLVERLAENGALLAAMGEAYRRHHAAGTDGRWAIKASEWLLLS</sequence>
<dbReference type="KEGG" id="pgv:SL003B_3308"/>
<dbReference type="Pfam" id="PF12224">
    <property type="entry name" value="Amidoligase_2"/>
    <property type="match status" value="1"/>
</dbReference>
<dbReference type="AlphaFoldDB" id="F2IYB8"/>
<gene>
    <name evidence="2" type="ordered locus">SL003B_3308</name>
</gene>
<dbReference type="HOGENOM" id="CLU_888185_0_0_5"/>
<feature type="region of interest" description="Disordered" evidence="1">
    <location>
        <begin position="1"/>
        <end position="22"/>
    </location>
</feature>
<evidence type="ECO:0000313" key="3">
    <source>
        <dbReference type="Proteomes" id="UP000008130"/>
    </source>
</evidence>
<dbReference type="PATRIC" id="fig|991905.3.peg.3408"/>
<dbReference type="EMBL" id="CP002568">
    <property type="protein sequence ID" value="ADZ71730.1"/>
    <property type="molecule type" value="Genomic_DNA"/>
</dbReference>
<keyword evidence="3" id="KW-1185">Reference proteome</keyword>
<protein>
    <recommendedName>
        <fullName evidence="4">Amidoligase enzyme</fullName>
    </recommendedName>
</protein>
<organism evidence="2 3">
    <name type="scientific">Polymorphum gilvum (strain LMG 25793 / CGMCC 1.9160 / SL003B-26A1)</name>
    <dbReference type="NCBI Taxonomy" id="991905"/>
    <lineage>
        <taxon>Bacteria</taxon>
        <taxon>Pseudomonadati</taxon>
        <taxon>Pseudomonadota</taxon>
        <taxon>Alphaproteobacteria</taxon>
        <taxon>Rhodobacterales</taxon>
        <taxon>Paracoccaceae</taxon>
        <taxon>Polymorphum</taxon>
    </lineage>
</organism>
<evidence type="ECO:0008006" key="4">
    <source>
        <dbReference type="Google" id="ProtNLM"/>
    </source>
</evidence>
<accession>F2IYB8</accession>
<dbReference type="Proteomes" id="UP000008130">
    <property type="component" value="Chromosome"/>
</dbReference>
<proteinExistence type="predicted"/>
<evidence type="ECO:0000313" key="2">
    <source>
        <dbReference type="EMBL" id="ADZ71730.1"/>
    </source>
</evidence>
<evidence type="ECO:0000256" key="1">
    <source>
        <dbReference type="SAM" id="MobiDB-lite"/>
    </source>
</evidence>
<dbReference type="InterPro" id="IPR022025">
    <property type="entry name" value="Amidoligase_2"/>
</dbReference>
<name>F2IYB8_POLGS</name>
<dbReference type="eggNOG" id="ENOG502Z8DX">
    <property type="taxonomic scope" value="Bacteria"/>
</dbReference>
<dbReference type="STRING" id="991905.SL003B_3308"/>